<dbReference type="NCBIfam" id="TIGR00730">
    <property type="entry name" value="Rossman fold protein, TIGR00730 family"/>
    <property type="match status" value="1"/>
</dbReference>
<dbReference type="Proteomes" id="UP000634004">
    <property type="component" value="Unassembled WGS sequence"/>
</dbReference>
<comment type="caution">
    <text evidence="4">The sequence shown here is derived from an EMBL/GenBank/DDBJ whole genome shotgun (WGS) entry which is preliminary data.</text>
</comment>
<reference evidence="4" key="2">
    <citation type="submission" date="2020-09" db="EMBL/GenBank/DDBJ databases">
        <authorList>
            <person name="Sun Q."/>
            <person name="Kim S."/>
        </authorList>
    </citation>
    <scope>NUCLEOTIDE SEQUENCE</scope>
    <source>
        <strain evidence="4">KCTC 32513</strain>
    </source>
</reference>
<dbReference type="PANTHER" id="PTHR31223">
    <property type="entry name" value="LOG FAMILY PROTEIN YJL055W"/>
    <property type="match status" value="1"/>
</dbReference>
<dbReference type="InterPro" id="IPR031100">
    <property type="entry name" value="LOG_fam"/>
</dbReference>
<dbReference type="RefSeq" id="WP_189499583.1">
    <property type="nucleotide sequence ID" value="NZ_BMZH01000020.1"/>
</dbReference>
<sequence length="215" mass="23168">MTDTDLNVSETEMDLNFKSVAVFCGSSPGHAPEHLALATRLGNAIAQRGLRLVYGGGGLGLMGAVARATHTSGGNVLGVIPEVLCEVEALFPDIEHEIVPDMHTRKIRMYNEADAFIILPGGIGTLEEAIEVLSWQRLNLHEKPILFLSDTGFWDGLLSEFNRLINEGFAGEDMAADILSASSVGAAFKVINQRLNNPLERKPLMLRSASVEALA</sequence>
<dbReference type="EC" id="3.2.2.n1" evidence="3"/>
<dbReference type="AlphaFoldDB" id="A0A8J3CU91"/>
<evidence type="ECO:0000256" key="2">
    <source>
        <dbReference type="ARBA" id="ARBA00006763"/>
    </source>
</evidence>
<protein>
    <recommendedName>
        <fullName evidence="3">Cytokinin riboside 5'-monophosphate phosphoribohydrolase</fullName>
        <ecNumber evidence="3">3.2.2.n1</ecNumber>
    </recommendedName>
</protein>
<dbReference type="Gene3D" id="3.40.50.450">
    <property type="match status" value="1"/>
</dbReference>
<keyword evidence="5" id="KW-1185">Reference proteome</keyword>
<evidence type="ECO:0000256" key="3">
    <source>
        <dbReference type="RuleBase" id="RU363015"/>
    </source>
</evidence>
<evidence type="ECO:0000313" key="5">
    <source>
        <dbReference type="Proteomes" id="UP000634004"/>
    </source>
</evidence>
<evidence type="ECO:0000313" key="4">
    <source>
        <dbReference type="EMBL" id="GHB04401.1"/>
    </source>
</evidence>
<reference evidence="4" key="1">
    <citation type="journal article" date="2014" name="Int. J. Syst. Evol. Microbiol.">
        <title>Complete genome sequence of Corynebacterium casei LMG S-19264T (=DSM 44701T), isolated from a smear-ripened cheese.</title>
        <authorList>
            <consortium name="US DOE Joint Genome Institute (JGI-PGF)"/>
            <person name="Walter F."/>
            <person name="Albersmeier A."/>
            <person name="Kalinowski J."/>
            <person name="Ruckert C."/>
        </authorList>
    </citation>
    <scope>NUCLEOTIDE SEQUENCE</scope>
    <source>
        <strain evidence="4">KCTC 32513</strain>
    </source>
</reference>
<gene>
    <name evidence="4" type="ORF">GCM10009069_28720</name>
</gene>
<accession>A0A8J3CU91</accession>
<organism evidence="4 5">
    <name type="scientific">Algimonas arctica</name>
    <dbReference type="NCBI Taxonomy" id="1479486"/>
    <lineage>
        <taxon>Bacteria</taxon>
        <taxon>Pseudomonadati</taxon>
        <taxon>Pseudomonadota</taxon>
        <taxon>Alphaproteobacteria</taxon>
        <taxon>Maricaulales</taxon>
        <taxon>Robiginitomaculaceae</taxon>
        <taxon>Algimonas</taxon>
    </lineage>
</organism>
<evidence type="ECO:0000256" key="1">
    <source>
        <dbReference type="ARBA" id="ARBA00000274"/>
    </source>
</evidence>
<dbReference type="InterPro" id="IPR005269">
    <property type="entry name" value="LOG"/>
</dbReference>
<dbReference type="SUPFAM" id="SSF102405">
    <property type="entry name" value="MCP/YpsA-like"/>
    <property type="match status" value="1"/>
</dbReference>
<dbReference type="Pfam" id="PF03641">
    <property type="entry name" value="Lysine_decarbox"/>
    <property type="match status" value="1"/>
</dbReference>
<dbReference type="PANTHER" id="PTHR31223:SF70">
    <property type="entry name" value="LOG FAMILY PROTEIN YJL055W"/>
    <property type="match status" value="1"/>
</dbReference>
<dbReference type="GO" id="GO:0005829">
    <property type="term" value="C:cytosol"/>
    <property type="evidence" value="ECO:0007669"/>
    <property type="project" value="TreeGrafter"/>
</dbReference>
<comment type="catalytic activity">
    <reaction evidence="1">
        <text>AMP + H2O = D-ribose 5-phosphate + adenine</text>
        <dbReference type="Rhea" id="RHEA:20129"/>
        <dbReference type="ChEBI" id="CHEBI:15377"/>
        <dbReference type="ChEBI" id="CHEBI:16708"/>
        <dbReference type="ChEBI" id="CHEBI:78346"/>
        <dbReference type="ChEBI" id="CHEBI:456215"/>
        <dbReference type="EC" id="3.2.2.4"/>
    </reaction>
</comment>
<dbReference type="GO" id="GO:0009691">
    <property type="term" value="P:cytokinin biosynthetic process"/>
    <property type="evidence" value="ECO:0007669"/>
    <property type="project" value="UniProtKB-UniRule"/>
</dbReference>
<keyword evidence="3" id="KW-0203">Cytokinin biosynthesis</keyword>
<dbReference type="GO" id="GO:0008714">
    <property type="term" value="F:AMP nucleosidase activity"/>
    <property type="evidence" value="ECO:0007669"/>
    <property type="project" value="UniProtKB-EC"/>
</dbReference>
<keyword evidence="3" id="KW-0378">Hydrolase</keyword>
<name>A0A8J3CU91_9PROT</name>
<dbReference type="EMBL" id="BMZH01000020">
    <property type="protein sequence ID" value="GHB04401.1"/>
    <property type="molecule type" value="Genomic_DNA"/>
</dbReference>
<comment type="similarity">
    <text evidence="2 3">Belongs to the LOG family.</text>
</comment>
<proteinExistence type="inferred from homology"/>